<keyword evidence="7" id="KW-1185">Reference proteome</keyword>
<comment type="caution">
    <text evidence="6">The sequence shown here is derived from an EMBL/GenBank/DDBJ whole genome shotgun (WGS) entry which is preliminary data.</text>
</comment>
<dbReference type="RefSeq" id="WP_049596354.1">
    <property type="nucleotide sequence ID" value="NZ_CPYD01000001.1"/>
</dbReference>
<evidence type="ECO:0000313" key="6">
    <source>
        <dbReference type="EMBL" id="CND84011.1"/>
    </source>
</evidence>
<evidence type="ECO:0000256" key="3">
    <source>
        <dbReference type="ARBA" id="ARBA00023159"/>
    </source>
</evidence>
<dbReference type="CDD" id="cd06170">
    <property type="entry name" value="LuxR_C_like"/>
    <property type="match status" value="1"/>
</dbReference>
<feature type="domain" description="HTH luxR-type" evidence="5">
    <location>
        <begin position="150"/>
        <end position="211"/>
    </location>
</feature>
<dbReference type="SMART" id="SM00421">
    <property type="entry name" value="HTH_LUXR"/>
    <property type="match status" value="1"/>
</dbReference>
<protein>
    <submittedName>
        <fullName evidence="6">LuxR family regulatory protein</fullName>
    </submittedName>
</protein>
<dbReference type="Pfam" id="PF00196">
    <property type="entry name" value="GerE"/>
    <property type="match status" value="1"/>
</dbReference>
<evidence type="ECO:0000256" key="1">
    <source>
        <dbReference type="ARBA" id="ARBA00023015"/>
    </source>
</evidence>
<sequence length="296" mass="33552">MESSAIYSHAMRNNRISGNHSLTILIVEKDNYYAEGLRQLLTAFFSRLNIRVFLTNDIYYRYRANIIFCGNSLSDSGLLSEIASNLETSNTRFFLIQNPDSVHNLSFTINQENIRVISRNFSVEKLLSLIKPMFSSIKPRNALIGMKPMTEALTRREREVLESLALGMTNCSIANVLRISVKTVSNHKRTAMAKLNFRNSTELHYWFLRGGLAELTQQNSEPVHPAINIATVLSPKLSTMLNTSRLITTYPALLKQVYSEGNITSETGSARHCGYQDKLMLSKINNVSNIKIYHHV</sequence>
<gene>
    <name evidence="6" type="ORF">ERS137967_00060</name>
</gene>
<evidence type="ECO:0000259" key="5">
    <source>
        <dbReference type="PROSITE" id="PS50043"/>
    </source>
</evidence>
<evidence type="ECO:0000256" key="4">
    <source>
        <dbReference type="ARBA" id="ARBA00023163"/>
    </source>
</evidence>
<keyword evidence="3" id="KW-0010">Activator</keyword>
<evidence type="ECO:0000256" key="2">
    <source>
        <dbReference type="ARBA" id="ARBA00023125"/>
    </source>
</evidence>
<keyword evidence="2" id="KW-0238">DNA-binding</keyword>
<dbReference type="InterPro" id="IPR000792">
    <property type="entry name" value="Tscrpt_reg_LuxR_C"/>
</dbReference>
<evidence type="ECO:0000313" key="7">
    <source>
        <dbReference type="Proteomes" id="UP000040578"/>
    </source>
</evidence>
<reference evidence="6 7" key="1">
    <citation type="submission" date="2015-03" db="EMBL/GenBank/DDBJ databases">
        <authorList>
            <consortium name="Pathogen Informatics"/>
            <person name="Murphy D."/>
        </authorList>
    </citation>
    <scope>NUCLEOTIDE SEQUENCE [LARGE SCALE GENOMIC DNA]</scope>
    <source>
        <strain evidence="7">type strain: CIP110231</strain>
    </source>
</reference>
<name>A0ABM9S0D3_9GAMM</name>
<dbReference type="Proteomes" id="UP000040578">
    <property type="component" value="Unassembled WGS sequence"/>
</dbReference>
<dbReference type="PANTHER" id="PTHR44688">
    <property type="entry name" value="DNA-BINDING TRANSCRIPTIONAL ACTIVATOR DEVR_DOSR"/>
    <property type="match status" value="1"/>
</dbReference>
<dbReference type="SUPFAM" id="SSF46894">
    <property type="entry name" value="C-terminal effector domain of the bipartite response regulators"/>
    <property type="match status" value="1"/>
</dbReference>
<dbReference type="EMBL" id="CPYD01000001">
    <property type="protein sequence ID" value="CND84011.1"/>
    <property type="molecule type" value="Genomic_DNA"/>
</dbReference>
<keyword evidence="1" id="KW-0805">Transcription regulation</keyword>
<dbReference type="PROSITE" id="PS50043">
    <property type="entry name" value="HTH_LUXR_2"/>
    <property type="match status" value="1"/>
</dbReference>
<dbReference type="PANTHER" id="PTHR44688:SF16">
    <property type="entry name" value="DNA-BINDING TRANSCRIPTIONAL ACTIVATOR DEVR_DOSR"/>
    <property type="match status" value="1"/>
</dbReference>
<dbReference type="Gene3D" id="1.10.10.10">
    <property type="entry name" value="Winged helix-like DNA-binding domain superfamily/Winged helix DNA-binding domain"/>
    <property type="match status" value="1"/>
</dbReference>
<accession>A0ABM9S0D3</accession>
<dbReference type="InterPro" id="IPR036388">
    <property type="entry name" value="WH-like_DNA-bd_sf"/>
</dbReference>
<proteinExistence type="predicted"/>
<dbReference type="PRINTS" id="PR00038">
    <property type="entry name" value="HTHLUXR"/>
</dbReference>
<organism evidence="6 7">
    <name type="scientific">Yersinia nurmii</name>
    <dbReference type="NCBI Taxonomy" id="685706"/>
    <lineage>
        <taxon>Bacteria</taxon>
        <taxon>Pseudomonadati</taxon>
        <taxon>Pseudomonadota</taxon>
        <taxon>Gammaproteobacteria</taxon>
        <taxon>Enterobacterales</taxon>
        <taxon>Yersiniaceae</taxon>
        <taxon>Yersinia</taxon>
    </lineage>
</organism>
<dbReference type="InterPro" id="IPR016032">
    <property type="entry name" value="Sig_transdc_resp-reg_C-effctor"/>
</dbReference>
<keyword evidence="4" id="KW-0804">Transcription</keyword>